<evidence type="ECO:0000256" key="5">
    <source>
        <dbReference type="HAMAP-Rule" id="MF_00191"/>
    </source>
</evidence>
<feature type="binding site" evidence="5">
    <location>
        <position position="41"/>
    </location>
    <ligand>
        <name>isopentenyl diphosphate</name>
        <dbReference type="ChEBI" id="CHEBI:128769"/>
    </ligand>
</feature>
<feature type="binding site" evidence="5">
    <location>
        <position position="41"/>
    </location>
    <ligand>
        <name>dimethylallyl diphosphate</name>
        <dbReference type="ChEBI" id="CHEBI:57623"/>
    </ligand>
</feature>
<reference evidence="6 7" key="1">
    <citation type="journal article" date="2016" name="Nat. Commun.">
        <title>Thousands of microbial genomes shed light on interconnected biogeochemical processes in an aquifer system.</title>
        <authorList>
            <person name="Anantharaman K."/>
            <person name="Brown C.T."/>
            <person name="Hug L.A."/>
            <person name="Sharon I."/>
            <person name="Castelle C.J."/>
            <person name="Probst A.J."/>
            <person name="Thomas B.C."/>
            <person name="Singh A."/>
            <person name="Wilkins M.J."/>
            <person name="Karaoz U."/>
            <person name="Brodie E.L."/>
            <person name="Williams K.H."/>
            <person name="Hubbard S.S."/>
            <person name="Banfield J.F."/>
        </authorList>
    </citation>
    <scope>NUCLEOTIDE SEQUENCE [LARGE SCALE GENOMIC DNA]</scope>
</reference>
<comment type="caution">
    <text evidence="6">The sequence shown here is derived from an EMBL/GenBank/DDBJ whole genome shotgun (WGS) entry which is preliminary data.</text>
</comment>
<organism evidence="6 7">
    <name type="scientific">Candidatus Tagabacteria bacterium RIFCSPLOWO2_01_FULL_42_9</name>
    <dbReference type="NCBI Taxonomy" id="1802296"/>
    <lineage>
        <taxon>Bacteria</taxon>
        <taxon>Candidatus Tagaibacteriota</taxon>
    </lineage>
</organism>
<dbReference type="Pfam" id="PF02401">
    <property type="entry name" value="LYTB"/>
    <property type="match status" value="1"/>
</dbReference>
<feature type="binding site" evidence="5">
    <location>
        <position position="265"/>
    </location>
    <ligand>
        <name>dimethylallyl diphosphate</name>
        <dbReference type="ChEBI" id="CHEBI:57623"/>
    </ligand>
</feature>
<name>A0A1G2LVJ9_9BACT</name>
<feature type="binding site" evidence="5">
    <location>
        <position position="265"/>
    </location>
    <ligand>
        <name>isopentenyl diphosphate</name>
        <dbReference type="ChEBI" id="CHEBI:128769"/>
    </ligand>
</feature>
<feature type="binding site" evidence="5">
    <location>
        <position position="221"/>
    </location>
    <ligand>
        <name>isopentenyl diphosphate</name>
        <dbReference type="ChEBI" id="CHEBI:128769"/>
    </ligand>
</feature>
<feature type="binding site" evidence="5">
    <location>
        <position position="125"/>
    </location>
    <ligand>
        <name>isopentenyl diphosphate</name>
        <dbReference type="ChEBI" id="CHEBI:128769"/>
    </ligand>
</feature>
<feature type="binding site" evidence="5">
    <location>
        <position position="265"/>
    </location>
    <ligand>
        <name>(2E)-4-hydroxy-3-methylbut-2-enyl diphosphate</name>
        <dbReference type="ChEBI" id="CHEBI:128753"/>
    </ligand>
</feature>
<comment type="cofactor">
    <cofactor evidence="5">
        <name>[4Fe-4S] cluster</name>
        <dbReference type="ChEBI" id="CHEBI:49883"/>
    </cofactor>
    <text evidence="5">Binds 1 [4Fe-4S] cluster per subunit.</text>
</comment>
<proteinExistence type="inferred from homology"/>
<dbReference type="UniPathway" id="UPA00059">
    <property type="reaction ID" value="UER00105"/>
</dbReference>
<dbReference type="GO" id="GO:0050992">
    <property type="term" value="P:dimethylallyl diphosphate biosynthetic process"/>
    <property type="evidence" value="ECO:0007669"/>
    <property type="project" value="UniProtKB-UniRule"/>
</dbReference>
<dbReference type="UniPathway" id="UPA00056">
    <property type="reaction ID" value="UER00097"/>
</dbReference>
<comment type="catalytic activity">
    <reaction evidence="5">
        <text>isopentenyl diphosphate + 2 oxidized [2Fe-2S]-[ferredoxin] + H2O = (2E)-4-hydroxy-3-methylbut-2-enyl diphosphate + 2 reduced [2Fe-2S]-[ferredoxin] + 2 H(+)</text>
        <dbReference type="Rhea" id="RHEA:24488"/>
        <dbReference type="Rhea" id="RHEA-COMP:10000"/>
        <dbReference type="Rhea" id="RHEA-COMP:10001"/>
        <dbReference type="ChEBI" id="CHEBI:15377"/>
        <dbReference type="ChEBI" id="CHEBI:15378"/>
        <dbReference type="ChEBI" id="CHEBI:33737"/>
        <dbReference type="ChEBI" id="CHEBI:33738"/>
        <dbReference type="ChEBI" id="CHEBI:128753"/>
        <dbReference type="ChEBI" id="CHEBI:128769"/>
        <dbReference type="EC" id="1.17.7.4"/>
    </reaction>
</comment>
<dbReference type="EC" id="1.17.7.4" evidence="5"/>
<accession>A0A1G2LVJ9</accession>
<evidence type="ECO:0000256" key="3">
    <source>
        <dbReference type="ARBA" id="ARBA00023004"/>
    </source>
</evidence>
<dbReference type="NCBIfam" id="TIGR00216">
    <property type="entry name" value="ispH_lytB"/>
    <property type="match status" value="1"/>
</dbReference>
<feature type="binding site" evidence="5">
    <location>
        <position position="165"/>
    </location>
    <ligand>
        <name>(2E)-4-hydroxy-3-methylbut-2-enyl diphosphate</name>
        <dbReference type="ChEBI" id="CHEBI:128753"/>
    </ligand>
</feature>
<feature type="binding site" evidence="5">
    <location>
        <position position="74"/>
    </location>
    <ligand>
        <name>isopentenyl diphosphate</name>
        <dbReference type="ChEBI" id="CHEBI:128769"/>
    </ligand>
</feature>
<keyword evidence="5" id="KW-0414">Isoprene biosynthesis</keyword>
<comment type="function">
    <text evidence="5">Catalyzes the conversion of 1-hydroxy-2-methyl-2-(E)-butenyl 4-diphosphate (HMBPP) into a mixture of isopentenyl diphosphate (IPP) and dimethylallyl diphosphate (DMAPP). Acts in the terminal step of the DOXP/MEP pathway for isoprenoid precursor biosynthesis.</text>
</comment>
<protein>
    <recommendedName>
        <fullName evidence="5">4-hydroxy-3-methylbut-2-enyl diphosphate reductase</fullName>
        <shortName evidence="5">HMBPP reductase</shortName>
        <ecNumber evidence="5">1.17.7.4</ecNumber>
    </recommendedName>
</protein>
<dbReference type="PANTHER" id="PTHR30426">
    <property type="entry name" value="4-HYDROXY-3-METHYLBUT-2-ENYL DIPHOSPHATE REDUCTASE"/>
    <property type="match status" value="1"/>
</dbReference>
<feature type="binding site" evidence="5">
    <location>
        <position position="221"/>
    </location>
    <ligand>
        <name>(2E)-4-hydroxy-3-methylbut-2-enyl diphosphate</name>
        <dbReference type="ChEBI" id="CHEBI:128753"/>
    </ligand>
</feature>
<dbReference type="GO" id="GO:0051539">
    <property type="term" value="F:4 iron, 4 sulfur cluster binding"/>
    <property type="evidence" value="ECO:0007669"/>
    <property type="project" value="UniProtKB-UniRule"/>
</dbReference>
<dbReference type="AlphaFoldDB" id="A0A1G2LVJ9"/>
<comment type="catalytic activity">
    <reaction evidence="5">
        <text>dimethylallyl diphosphate + 2 oxidized [2Fe-2S]-[ferredoxin] + H2O = (2E)-4-hydroxy-3-methylbut-2-enyl diphosphate + 2 reduced [2Fe-2S]-[ferredoxin] + 2 H(+)</text>
        <dbReference type="Rhea" id="RHEA:24825"/>
        <dbReference type="Rhea" id="RHEA-COMP:10000"/>
        <dbReference type="Rhea" id="RHEA-COMP:10001"/>
        <dbReference type="ChEBI" id="CHEBI:15377"/>
        <dbReference type="ChEBI" id="CHEBI:15378"/>
        <dbReference type="ChEBI" id="CHEBI:33737"/>
        <dbReference type="ChEBI" id="CHEBI:33738"/>
        <dbReference type="ChEBI" id="CHEBI:57623"/>
        <dbReference type="ChEBI" id="CHEBI:128753"/>
        <dbReference type="EC" id="1.17.7.4"/>
    </reaction>
</comment>
<dbReference type="Gene3D" id="3.40.50.11270">
    <property type="match status" value="1"/>
</dbReference>
<evidence type="ECO:0000256" key="2">
    <source>
        <dbReference type="ARBA" id="ARBA00022723"/>
    </source>
</evidence>
<feature type="binding site" evidence="5">
    <location>
        <position position="221"/>
    </location>
    <ligand>
        <name>dimethylallyl diphosphate</name>
        <dbReference type="ChEBI" id="CHEBI:57623"/>
    </ligand>
</feature>
<feature type="binding site" evidence="5">
    <location>
        <position position="74"/>
    </location>
    <ligand>
        <name>dimethylallyl diphosphate</name>
        <dbReference type="ChEBI" id="CHEBI:57623"/>
    </ligand>
</feature>
<evidence type="ECO:0000313" key="6">
    <source>
        <dbReference type="EMBL" id="OHA14909.1"/>
    </source>
</evidence>
<comment type="caution">
    <text evidence="5">Lacks conserved residue(s) required for the propagation of feature annotation.</text>
</comment>
<dbReference type="EMBL" id="MHRA01000040">
    <property type="protein sequence ID" value="OHA14909.1"/>
    <property type="molecule type" value="Genomic_DNA"/>
</dbReference>
<feature type="binding site" evidence="5">
    <location>
        <position position="125"/>
    </location>
    <ligand>
        <name>(2E)-4-hydroxy-3-methylbut-2-enyl diphosphate</name>
        <dbReference type="ChEBI" id="CHEBI:128753"/>
    </ligand>
</feature>
<dbReference type="HAMAP" id="MF_00191">
    <property type="entry name" value="IspH"/>
    <property type="match status" value="1"/>
</dbReference>
<dbReference type="GO" id="GO:0019288">
    <property type="term" value="P:isopentenyl diphosphate biosynthetic process, methylerythritol 4-phosphate pathway"/>
    <property type="evidence" value="ECO:0007669"/>
    <property type="project" value="UniProtKB-UniRule"/>
</dbReference>
<sequence>MKIIFAKEIGFCFGAKKALKMVEDNLPKLKKPIKMYGSLVHNEQVAKHLKRMGIEIIIDDFKKIKKGTLIITAHGISPTIKNELRRKPDLDLLDTTCPIVALAQKTAELLEKENREVLIFGDPKHVEVLGIKGAAKEKATIFSSKEELLKFKPDKNKKYGLVAQTTQNFEKFKEFEKIAKRKIPKIIIFNTICRTSLKRQAEIRKLAKKVDAVLIIGSSTSANTKRLYQISLKINPGTFFVKTVRDLKKEWFKNKKNVGIGAGASTPDWIINKVVKKLKVYDSKKENKEN</sequence>
<feature type="binding site" evidence="5">
    <location>
        <position position="74"/>
    </location>
    <ligand>
        <name>(2E)-4-hydroxy-3-methylbut-2-enyl diphosphate</name>
        <dbReference type="ChEBI" id="CHEBI:128753"/>
    </ligand>
</feature>
<dbReference type="Proteomes" id="UP000178116">
    <property type="component" value="Unassembled WGS sequence"/>
</dbReference>
<dbReference type="GO" id="GO:0016114">
    <property type="term" value="P:terpenoid biosynthetic process"/>
    <property type="evidence" value="ECO:0007669"/>
    <property type="project" value="UniProtKB-UniRule"/>
</dbReference>
<feature type="binding site" evidence="5">
    <location>
        <position position="125"/>
    </location>
    <ligand>
        <name>dimethylallyl diphosphate</name>
        <dbReference type="ChEBI" id="CHEBI:57623"/>
    </ligand>
</feature>
<feature type="binding site" evidence="5">
    <location>
        <position position="12"/>
    </location>
    <ligand>
        <name>[4Fe-4S] cluster</name>
        <dbReference type="ChEBI" id="CHEBI:49883"/>
    </ligand>
</feature>
<keyword evidence="1 5" id="KW-0004">4Fe-4S</keyword>
<keyword evidence="5" id="KW-0560">Oxidoreductase</keyword>
<comment type="pathway">
    <text evidence="5">Isoprenoid biosynthesis; isopentenyl diphosphate biosynthesis via DXP pathway; isopentenyl diphosphate from 1-deoxy-D-xylulose 5-phosphate: step 6/6.</text>
</comment>
<feature type="active site" description="Proton donor" evidence="5">
    <location>
        <position position="127"/>
    </location>
</feature>
<dbReference type="CDD" id="cd13944">
    <property type="entry name" value="lytB_ispH"/>
    <property type="match status" value="1"/>
</dbReference>
<feature type="binding site" evidence="5">
    <location>
        <position position="193"/>
    </location>
    <ligand>
        <name>[4Fe-4S] cluster</name>
        <dbReference type="ChEBI" id="CHEBI:49883"/>
    </ligand>
</feature>
<feature type="binding site" evidence="5">
    <location>
        <position position="41"/>
    </location>
    <ligand>
        <name>(2E)-4-hydroxy-3-methylbut-2-enyl diphosphate</name>
        <dbReference type="ChEBI" id="CHEBI:128753"/>
    </ligand>
</feature>
<feature type="binding site" evidence="5">
    <location>
        <position position="223"/>
    </location>
    <ligand>
        <name>dimethylallyl diphosphate</name>
        <dbReference type="ChEBI" id="CHEBI:57623"/>
    </ligand>
</feature>
<evidence type="ECO:0000313" key="7">
    <source>
        <dbReference type="Proteomes" id="UP000178116"/>
    </source>
</evidence>
<comment type="similarity">
    <text evidence="5">Belongs to the IspH family.</text>
</comment>
<keyword evidence="3 5" id="KW-0408">Iron</keyword>
<dbReference type="Gene3D" id="3.40.1010.20">
    <property type="entry name" value="4-hydroxy-3-methylbut-2-enyl diphosphate reductase, catalytic domain"/>
    <property type="match status" value="2"/>
</dbReference>
<dbReference type="GO" id="GO:0046872">
    <property type="term" value="F:metal ion binding"/>
    <property type="evidence" value="ECO:0007669"/>
    <property type="project" value="UniProtKB-KW"/>
</dbReference>
<gene>
    <name evidence="5" type="primary">ispH</name>
    <name evidence="6" type="ORF">A3A10_03100</name>
</gene>
<evidence type="ECO:0000256" key="1">
    <source>
        <dbReference type="ARBA" id="ARBA00022485"/>
    </source>
</evidence>
<keyword evidence="2 5" id="KW-0479">Metal-binding</keyword>
<feature type="binding site" evidence="5">
    <location>
        <position position="223"/>
    </location>
    <ligand>
        <name>isopentenyl diphosphate</name>
        <dbReference type="ChEBI" id="CHEBI:128769"/>
    </ligand>
</feature>
<comment type="pathway">
    <text evidence="5">Isoprenoid biosynthesis; dimethylallyl diphosphate biosynthesis; dimethylallyl diphosphate from (2E)-4-hydroxy-3-methylbutenyl diphosphate: step 1/1.</text>
</comment>
<dbReference type="PANTHER" id="PTHR30426:SF0">
    <property type="entry name" value="4-HYDROXY-3-METHYLBUT-2-ENYL DIPHOSPHATE REDUCTASE"/>
    <property type="match status" value="1"/>
</dbReference>
<dbReference type="InterPro" id="IPR003451">
    <property type="entry name" value="LytB/IspH"/>
</dbReference>
<feature type="binding site" evidence="5">
    <location>
        <position position="223"/>
    </location>
    <ligand>
        <name>(2E)-4-hydroxy-3-methylbut-2-enyl diphosphate</name>
        <dbReference type="ChEBI" id="CHEBI:128753"/>
    </ligand>
</feature>
<dbReference type="GO" id="GO:0051745">
    <property type="term" value="F:4-hydroxy-3-methylbut-2-enyl diphosphate reductase activity"/>
    <property type="evidence" value="ECO:0007669"/>
    <property type="project" value="UniProtKB-UniRule"/>
</dbReference>
<keyword evidence="4 5" id="KW-0411">Iron-sulfur</keyword>
<evidence type="ECO:0000256" key="4">
    <source>
        <dbReference type="ARBA" id="ARBA00023014"/>
    </source>
</evidence>
<feature type="binding site" evidence="5">
    <location>
        <position position="97"/>
    </location>
    <ligand>
        <name>[4Fe-4S] cluster</name>
        <dbReference type="ChEBI" id="CHEBI:49883"/>
    </ligand>
</feature>